<protein>
    <submittedName>
        <fullName evidence="5">Signal peptide, KxYKxGKxW domain-containing protein</fullName>
    </submittedName>
</protein>
<organism evidence="5 6">
    <name type="scientific">Secundilactobacillus mixtipabuli</name>
    <dbReference type="NCBI Taxonomy" id="1435342"/>
    <lineage>
        <taxon>Bacteria</taxon>
        <taxon>Bacillati</taxon>
        <taxon>Bacillota</taxon>
        <taxon>Bacilli</taxon>
        <taxon>Lactobacillales</taxon>
        <taxon>Lactobacillaceae</taxon>
        <taxon>Secundilactobacillus</taxon>
    </lineage>
</organism>
<evidence type="ECO:0000256" key="1">
    <source>
        <dbReference type="SAM" id="MobiDB-lite"/>
    </source>
</evidence>
<feature type="compositionally biased region" description="Polar residues" evidence="1">
    <location>
        <begin position="1207"/>
        <end position="1238"/>
    </location>
</feature>
<evidence type="ECO:0000259" key="4">
    <source>
        <dbReference type="Pfam" id="PF17966"/>
    </source>
</evidence>
<sequence length="1293" mass="137420" precursor="true">MNQPKMIKQLLISSTVLGSLLMVGVTQAKADEGQTDTASAATTESTTDSTSISDSSVTLQSSTERTTKVSTESNPVTKTTETDADQTTVEEQPQSEQSNDATNPAVSQKSAEQLPAPEQVTAPVAQSRMTTFKAVKSDVSASVVKADIDLTAQEPEIQAGESANFNLKLSVSGINQTMNEQRLVIDLPQDFKLSDGLDLAIDGITPTLSTDGTQLIYSFTAPINGLSVAKKFVFSTANQAIINGTQITMGATYFDGDTQLVQADKQSVTVQSTAQYGVTNRMIGTLAQDEDGNILLDEDGNAVINTKMLTGLPGDLLVYRVGISAPKSTLGQAYFKPGSTTSLKYLIPAGLSFVSVDNSTVTPVVQTSGGGQTLLTFNMTAPSLEDQLAATDNLFNAYFNIVLRINKDTKALTKLTTQSQVNATSINGESTTSKIANSTIQVSANAKTPITPTDGSVFVQYHWGPADGEGNLTKKIGNVDPTVYPNAQLAFLMQTGPEDFDYLDTEFPIYGRAITKYIATYNVDPHLNVDLMQVTAPSSYVEIPEQSIYGIQVPLVEQPVADVYVRYQDESDFETTPIMTDLTTTNGDVDMSQYVDNNRGVAQIQFVYKVHPQGLQTNTYFKMSPKAGYFGKVSNDFTVEIAGGNSAAWEDVIYSKDGAIVQGKIDGNNVITPSRRTGTDVHQYDDHGYLVAEGSADDTRAIYNQYMAPQTAEIVAPAENMPRVLNESLNLLNQQNGLATSGDNTLQVMVENNQASVQDFSGLKSYVFLPKGMTYTGTDSNVTAKQVDNGTMLTINWDATSLAPNDQNKLDLAVNIAPELKLQSVTPAVYSTVTEKDTVAPANLDPDSPSAVQMVPDSSDIDGNSDTANVFVLQQRLLLATDSNQIHVAATATNNAGETSMVVSTEIGQDAQYGLSFTPQSDGGLTDVTIIGTLPTVGDTAVTDPDQSRETTTAVTMTGPVVLPDAWQGLATVQYALAAAPDTYVDESAVSDFSQVVGFKLSYDGDSYLPTTDTSQLKVPVKMSLSAQKDQVAYMSFSVAANGLAATEGTKAGLISLGTGQTGPGIWVKSNTVTRTIEYRDRSTNEIIAPSVTQQAVVTQTSVIDPETGEVVPGEWVLTDGGWIAVKSPDLSAQGYGFASQDVDAGTVDGDTENTTVTVFYDKTTGPSTPTNPTSPTGPTNPNNPTNPTPPTTPQQPEVLPGRPDNNVVTGEQTTDPEQVTSNREQVNGSVDNGSQAGTATVSEAGQATNATAKTAVTLPQTDEQQTPLGLLGLLMATILGVFGVERNKRRER</sequence>
<keyword evidence="3" id="KW-0732">Signal</keyword>
<keyword evidence="2" id="KW-0472">Membrane</keyword>
<evidence type="ECO:0000313" key="6">
    <source>
        <dbReference type="Proteomes" id="UP000198374"/>
    </source>
</evidence>
<proteinExistence type="predicted"/>
<feature type="compositionally biased region" description="Low complexity" evidence="1">
    <location>
        <begin position="35"/>
        <end position="63"/>
    </location>
</feature>
<feature type="transmembrane region" description="Helical" evidence="2">
    <location>
        <begin position="1268"/>
        <end position="1285"/>
    </location>
</feature>
<evidence type="ECO:0000256" key="3">
    <source>
        <dbReference type="SAM" id="SignalP"/>
    </source>
</evidence>
<gene>
    <name evidence="5" type="ORF">IWT30_00112</name>
</gene>
<comment type="caution">
    <text evidence="5">The sequence shown here is derived from an EMBL/GenBank/DDBJ whole genome shotgun (WGS) entry which is preliminary data.</text>
</comment>
<keyword evidence="6" id="KW-1185">Reference proteome</keyword>
<evidence type="ECO:0000313" key="5">
    <source>
        <dbReference type="EMBL" id="GAW98169.1"/>
    </source>
</evidence>
<feature type="region of interest" description="Disordered" evidence="1">
    <location>
        <begin position="1159"/>
        <end position="1238"/>
    </location>
</feature>
<dbReference type="Proteomes" id="UP000198374">
    <property type="component" value="Unassembled WGS sequence"/>
</dbReference>
<feature type="compositionally biased region" description="Pro residues" evidence="1">
    <location>
        <begin position="1185"/>
        <end position="1194"/>
    </location>
</feature>
<evidence type="ECO:0000256" key="2">
    <source>
        <dbReference type="SAM" id="Phobius"/>
    </source>
</evidence>
<dbReference type="Pfam" id="PF17966">
    <property type="entry name" value="Muc_B2"/>
    <property type="match status" value="1"/>
</dbReference>
<dbReference type="OrthoDB" id="2258961at2"/>
<feature type="signal peptide" evidence="3">
    <location>
        <begin position="1"/>
        <end position="30"/>
    </location>
</feature>
<dbReference type="InterPro" id="IPR041495">
    <property type="entry name" value="Mub_B2"/>
</dbReference>
<name>A0A1Z5I8T0_9LACO</name>
<reference evidence="5 6" key="1">
    <citation type="submission" date="2015-11" db="EMBL/GenBank/DDBJ databases">
        <title>Draft genome sequences of new species of the genus Lactobacillus isolated from orchardgrass silage.</title>
        <authorList>
            <person name="Tohno M."/>
            <person name="Tanizawa Y."/>
            <person name="Arita M."/>
        </authorList>
    </citation>
    <scope>NUCLEOTIDE SEQUENCE [LARGE SCALE GENOMIC DNA]</scope>
    <source>
        <strain evidence="5 6">IWT30</strain>
    </source>
</reference>
<dbReference type="RefSeq" id="WP_089108008.1">
    <property type="nucleotide sequence ID" value="NZ_BCMF01000001.1"/>
</dbReference>
<accession>A0A1Z5I8T0</accession>
<feature type="region of interest" description="Disordered" evidence="1">
    <location>
        <begin position="29"/>
        <end position="124"/>
    </location>
</feature>
<dbReference type="Gene3D" id="2.60.40.4300">
    <property type="match status" value="1"/>
</dbReference>
<feature type="compositionally biased region" description="Polar residues" evidence="1">
    <location>
        <begin position="94"/>
        <end position="111"/>
    </location>
</feature>
<feature type="compositionally biased region" description="Low complexity" evidence="1">
    <location>
        <begin position="1164"/>
        <end position="1184"/>
    </location>
</feature>
<keyword evidence="2" id="KW-1133">Transmembrane helix</keyword>
<dbReference type="NCBIfam" id="TIGR01167">
    <property type="entry name" value="LPXTG_anchor"/>
    <property type="match status" value="1"/>
</dbReference>
<feature type="domain" description="Mub B2-like" evidence="4">
    <location>
        <begin position="1070"/>
        <end position="1164"/>
    </location>
</feature>
<feature type="chain" id="PRO_5012102630" evidence="3">
    <location>
        <begin position="31"/>
        <end position="1293"/>
    </location>
</feature>
<keyword evidence="2" id="KW-0812">Transmembrane</keyword>
<dbReference type="EMBL" id="BCMF01000001">
    <property type="protein sequence ID" value="GAW98169.1"/>
    <property type="molecule type" value="Genomic_DNA"/>
</dbReference>